<accession>A7MPC1</accession>
<proteinExistence type="predicted"/>
<name>A7MPC1_CROS8</name>
<dbReference type="HOGENOM" id="CLU_2971803_0_0_6"/>
<dbReference type="AlphaFoldDB" id="A7MPC1"/>
<evidence type="ECO:0000313" key="2">
    <source>
        <dbReference type="Proteomes" id="UP000000260"/>
    </source>
</evidence>
<dbReference type="EMBL" id="CP000783">
    <property type="protein sequence ID" value="ABU75373.1"/>
    <property type="molecule type" value="Genomic_DNA"/>
</dbReference>
<keyword evidence="2" id="KW-1185">Reference proteome</keyword>
<dbReference type="KEGG" id="esa:ESA_00068"/>
<protein>
    <submittedName>
        <fullName evidence="1">Uncharacterized protein</fullName>
    </submittedName>
</protein>
<evidence type="ECO:0000313" key="1">
    <source>
        <dbReference type="EMBL" id="ABU75373.1"/>
    </source>
</evidence>
<reference evidence="1 2" key="1">
    <citation type="journal article" date="2010" name="PLoS ONE">
        <title>Genome sequence of Cronobacter sakazakii BAA-894 and comparative genomic hybridization analysis with other Cronobacter species.</title>
        <authorList>
            <person name="Kucerova E."/>
            <person name="Clifton S.W."/>
            <person name="Xia X.Q."/>
            <person name="Long F."/>
            <person name="Porwollik S."/>
            <person name="Fulton L."/>
            <person name="Fronick C."/>
            <person name="Minx P."/>
            <person name="Kyung K."/>
            <person name="Warren W."/>
            <person name="Fulton R."/>
            <person name="Feng D."/>
            <person name="Wollam A."/>
            <person name="Shah N."/>
            <person name="Bhonagiri V."/>
            <person name="Nash W.E."/>
            <person name="Hallsworth-Pepin K."/>
            <person name="Wilson R.K."/>
            <person name="McClelland M."/>
            <person name="Forsythe S.J."/>
        </authorList>
    </citation>
    <scope>NUCLEOTIDE SEQUENCE [LARGE SCALE GENOMIC DNA]</scope>
    <source>
        <strain evidence="1 2">ATCC BAA-894</strain>
    </source>
</reference>
<sequence>MGIFHITQAARKITYNDYTFLLSPGRLASGLMIKIITISATGATIDRSHNSQITRVLL</sequence>
<gene>
    <name evidence="1" type="ordered locus">ESA_00068</name>
</gene>
<organism evidence="1 2">
    <name type="scientific">Cronobacter sakazakii (strain ATCC BAA-894)</name>
    <name type="common">Enterobacter sakazakii</name>
    <dbReference type="NCBI Taxonomy" id="290339"/>
    <lineage>
        <taxon>Bacteria</taxon>
        <taxon>Pseudomonadati</taxon>
        <taxon>Pseudomonadota</taxon>
        <taxon>Gammaproteobacteria</taxon>
        <taxon>Enterobacterales</taxon>
        <taxon>Enterobacteriaceae</taxon>
        <taxon>Cronobacter</taxon>
    </lineage>
</organism>
<dbReference type="Proteomes" id="UP000000260">
    <property type="component" value="Chromosome"/>
</dbReference>